<dbReference type="STRING" id="284590.Q6CRK8"/>
<dbReference type="eggNOG" id="ENOG502RXJB">
    <property type="taxonomic scope" value="Eukaryota"/>
</dbReference>
<keyword evidence="2" id="KW-1133">Transmembrane helix</keyword>
<name>Q6CRK8_KLULA</name>
<feature type="transmembrane region" description="Helical" evidence="2">
    <location>
        <begin position="133"/>
        <end position="154"/>
    </location>
</feature>
<feature type="transmembrane region" description="Helical" evidence="2">
    <location>
        <begin position="65"/>
        <end position="84"/>
    </location>
</feature>
<gene>
    <name evidence="3" type="ORF">KLLA0_D08283g</name>
</gene>
<dbReference type="OMA" id="DAYYSFL"/>
<keyword evidence="4" id="KW-1185">Reference proteome</keyword>
<protein>
    <submittedName>
        <fullName evidence="3">KLLA0D08283p</fullName>
    </submittedName>
</protein>
<feature type="region of interest" description="Disordered" evidence="1">
    <location>
        <begin position="180"/>
        <end position="202"/>
    </location>
</feature>
<dbReference type="PANTHER" id="PTHR28228">
    <property type="entry name" value="SECRETORY COMPONENT PROTEIN SHR3"/>
    <property type="match status" value="1"/>
</dbReference>
<evidence type="ECO:0000313" key="4">
    <source>
        <dbReference type="Proteomes" id="UP000000598"/>
    </source>
</evidence>
<evidence type="ECO:0000256" key="2">
    <source>
        <dbReference type="SAM" id="Phobius"/>
    </source>
</evidence>
<dbReference type="HOGENOM" id="CLU_080510_1_0_1"/>
<feature type="transmembrane region" description="Helical" evidence="2">
    <location>
        <begin position="7"/>
        <end position="28"/>
    </location>
</feature>
<dbReference type="KEGG" id="kla:KLLA0_D08283g"/>
<sequence>MGLTYKDFCAVGTALIIGSTTFLMGIFFSNQPYDYNILFNPAATPEHFENALKHYQTLFYTAKPTLYMLGAVAIVGVIGSLIRVYKPNPDLQLFEYGSLALYVLGICVFLTNIKTGVESAVYHNWGEVSEAQGIAVVASSNIIILIVFAGVLVLQGGLWYSTWEYEQRLDQWRKDQLKESAANQQKAEKTTEPAKTESKKKK</sequence>
<dbReference type="GO" id="GO:0051082">
    <property type="term" value="F:unfolded protein binding"/>
    <property type="evidence" value="ECO:0007669"/>
    <property type="project" value="TreeGrafter"/>
</dbReference>
<proteinExistence type="predicted"/>
<dbReference type="FunCoup" id="Q6CRK8">
    <property type="interactions" value="70"/>
</dbReference>
<feature type="transmembrane region" description="Helical" evidence="2">
    <location>
        <begin position="96"/>
        <end position="113"/>
    </location>
</feature>
<organism evidence="3 4">
    <name type="scientific">Kluyveromyces lactis (strain ATCC 8585 / CBS 2359 / DSM 70799 / NBRC 1267 / NRRL Y-1140 / WM37)</name>
    <name type="common">Yeast</name>
    <name type="synonym">Candida sphaerica</name>
    <dbReference type="NCBI Taxonomy" id="284590"/>
    <lineage>
        <taxon>Eukaryota</taxon>
        <taxon>Fungi</taxon>
        <taxon>Dikarya</taxon>
        <taxon>Ascomycota</taxon>
        <taxon>Saccharomycotina</taxon>
        <taxon>Saccharomycetes</taxon>
        <taxon>Saccharomycetales</taxon>
        <taxon>Saccharomycetaceae</taxon>
        <taxon>Kluyveromyces</taxon>
    </lineage>
</organism>
<dbReference type="GO" id="GO:0006888">
    <property type="term" value="P:endoplasmic reticulum to Golgi vesicle-mediated transport"/>
    <property type="evidence" value="ECO:0007669"/>
    <property type="project" value="TreeGrafter"/>
</dbReference>
<reference evidence="3 4" key="1">
    <citation type="journal article" date="2004" name="Nature">
        <title>Genome evolution in yeasts.</title>
        <authorList>
            <consortium name="Genolevures"/>
            <person name="Dujon B."/>
            <person name="Sherman D."/>
            <person name="Fischer G."/>
            <person name="Durrens P."/>
            <person name="Casaregola S."/>
            <person name="Lafontaine I."/>
            <person name="de Montigny J."/>
            <person name="Marck C."/>
            <person name="Neuveglise C."/>
            <person name="Talla E."/>
            <person name="Goffard N."/>
            <person name="Frangeul L."/>
            <person name="Aigle M."/>
            <person name="Anthouard V."/>
            <person name="Babour A."/>
            <person name="Barbe V."/>
            <person name="Barnay S."/>
            <person name="Blanchin S."/>
            <person name="Beckerich J.M."/>
            <person name="Beyne E."/>
            <person name="Bleykasten C."/>
            <person name="Boisrame A."/>
            <person name="Boyer J."/>
            <person name="Cattolico L."/>
            <person name="Confanioleri F."/>
            <person name="de Daruvar A."/>
            <person name="Despons L."/>
            <person name="Fabre E."/>
            <person name="Fairhead C."/>
            <person name="Ferry-Dumazet H."/>
            <person name="Groppi A."/>
            <person name="Hantraye F."/>
            <person name="Hennequin C."/>
            <person name="Jauniaux N."/>
            <person name="Joyet P."/>
            <person name="Kachouri R."/>
            <person name="Kerrest A."/>
            <person name="Koszul R."/>
            <person name="Lemaire M."/>
            <person name="Lesur I."/>
            <person name="Ma L."/>
            <person name="Muller H."/>
            <person name="Nicaud J.M."/>
            <person name="Nikolski M."/>
            <person name="Oztas S."/>
            <person name="Ozier-Kalogeropoulos O."/>
            <person name="Pellenz S."/>
            <person name="Potier S."/>
            <person name="Richard G.F."/>
            <person name="Straub M.L."/>
            <person name="Suleau A."/>
            <person name="Swennene D."/>
            <person name="Tekaia F."/>
            <person name="Wesolowski-Louvel M."/>
            <person name="Westhof E."/>
            <person name="Wirth B."/>
            <person name="Zeniou-Meyer M."/>
            <person name="Zivanovic I."/>
            <person name="Bolotin-Fukuhara M."/>
            <person name="Thierry A."/>
            <person name="Bouchier C."/>
            <person name="Caudron B."/>
            <person name="Scarpelli C."/>
            <person name="Gaillardin C."/>
            <person name="Weissenbach J."/>
            <person name="Wincker P."/>
            <person name="Souciet J.L."/>
        </authorList>
    </citation>
    <scope>NUCLEOTIDE SEQUENCE [LARGE SCALE GENOMIC DNA]</scope>
    <source>
        <strain evidence="4">ATCC 8585 / CBS 2359 / DSM 70799 / NBRC 1267 / NRRL Y-1140 / WM37</strain>
    </source>
</reference>
<dbReference type="InterPro" id="IPR013248">
    <property type="entry name" value="Psh3/Shr3"/>
</dbReference>
<keyword evidence="2" id="KW-0812">Transmembrane</keyword>
<dbReference type="PANTHER" id="PTHR28228:SF1">
    <property type="entry name" value="SECRETORY COMPONENT PROTEIN SHR3"/>
    <property type="match status" value="1"/>
</dbReference>
<dbReference type="EMBL" id="CR382124">
    <property type="protein sequence ID" value="CAH00527.1"/>
    <property type="molecule type" value="Genomic_DNA"/>
</dbReference>
<dbReference type="InParanoid" id="Q6CRK8"/>
<dbReference type="SMART" id="SM00786">
    <property type="entry name" value="SHR3_chaperone"/>
    <property type="match status" value="1"/>
</dbReference>
<keyword evidence="2" id="KW-0472">Membrane</keyword>
<evidence type="ECO:0000313" key="3">
    <source>
        <dbReference type="EMBL" id="CAH00527.1"/>
    </source>
</evidence>
<dbReference type="PIRSF" id="PIRSF029187">
    <property type="entry name" value="Shr3_AAP_chap"/>
    <property type="match status" value="1"/>
</dbReference>
<feature type="compositionally biased region" description="Basic and acidic residues" evidence="1">
    <location>
        <begin position="186"/>
        <end position="202"/>
    </location>
</feature>
<dbReference type="Pfam" id="PF08229">
    <property type="entry name" value="SHR3_chaperone"/>
    <property type="match status" value="1"/>
</dbReference>
<evidence type="ECO:0000256" key="1">
    <source>
        <dbReference type="SAM" id="MobiDB-lite"/>
    </source>
</evidence>
<dbReference type="PaxDb" id="284590-Q6CRK8"/>
<dbReference type="GO" id="GO:0005789">
    <property type="term" value="C:endoplasmic reticulum membrane"/>
    <property type="evidence" value="ECO:0007669"/>
    <property type="project" value="TreeGrafter"/>
</dbReference>
<dbReference type="AlphaFoldDB" id="Q6CRK8"/>
<accession>Q6CRK8</accession>
<dbReference type="Proteomes" id="UP000000598">
    <property type="component" value="Chromosome D"/>
</dbReference>